<dbReference type="Proteomes" id="UP001370490">
    <property type="component" value="Unassembled WGS sequence"/>
</dbReference>
<dbReference type="Pfam" id="PF05641">
    <property type="entry name" value="Agenet"/>
    <property type="match status" value="1"/>
</dbReference>
<feature type="region of interest" description="Disordered" evidence="1">
    <location>
        <begin position="616"/>
        <end position="647"/>
    </location>
</feature>
<feature type="region of interest" description="Disordered" evidence="1">
    <location>
        <begin position="1904"/>
        <end position="1927"/>
    </location>
</feature>
<accession>A0AAN8ZS16</accession>
<feature type="domain" description="Agenet" evidence="2">
    <location>
        <begin position="1835"/>
        <end position="1893"/>
    </location>
</feature>
<evidence type="ECO:0000259" key="2">
    <source>
        <dbReference type="SMART" id="SM00743"/>
    </source>
</evidence>
<feature type="region of interest" description="Disordered" evidence="1">
    <location>
        <begin position="1630"/>
        <end position="1731"/>
    </location>
</feature>
<feature type="region of interest" description="Disordered" evidence="1">
    <location>
        <begin position="2039"/>
        <end position="2095"/>
    </location>
</feature>
<feature type="compositionally biased region" description="Basic and acidic residues" evidence="1">
    <location>
        <begin position="467"/>
        <end position="483"/>
    </location>
</feature>
<feature type="region of interest" description="Disordered" evidence="1">
    <location>
        <begin position="885"/>
        <end position="1009"/>
    </location>
</feature>
<feature type="region of interest" description="Disordered" evidence="1">
    <location>
        <begin position="153"/>
        <end position="172"/>
    </location>
</feature>
<evidence type="ECO:0000313" key="4">
    <source>
        <dbReference type="Proteomes" id="UP001370490"/>
    </source>
</evidence>
<feature type="compositionally biased region" description="Polar residues" evidence="1">
    <location>
        <begin position="1132"/>
        <end position="1147"/>
    </location>
</feature>
<dbReference type="PANTHER" id="PTHR48429:SF1">
    <property type="entry name" value="AGENET DOMAIN-CONTAINING PROTEIN"/>
    <property type="match status" value="1"/>
</dbReference>
<dbReference type="InterPro" id="IPR008395">
    <property type="entry name" value="Agenet-like_dom"/>
</dbReference>
<reference evidence="3 4" key="1">
    <citation type="submission" date="2023-12" db="EMBL/GenBank/DDBJ databases">
        <title>A high-quality genome assembly for Dillenia turbinata (Dilleniales).</title>
        <authorList>
            <person name="Chanderbali A."/>
        </authorList>
    </citation>
    <scope>NUCLEOTIDE SEQUENCE [LARGE SCALE GENOMIC DNA]</scope>
    <source>
        <strain evidence="3">LSX21</strain>
        <tissue evidence="3">Leaf</tissue>
    </source>
</reference>
<feature type="region of interest" description="Disordered" evidence="1">
    <location>
        <begin position="2142"/>
        <end position="2194"/>
    </location>
</feature>
<comment type="caution">
    <text evidence="3">The sequence shown here is derived from an EMBL/GenBank/DDBJ whole genome shotgun (WGS) entry which is preliminary data.</text>
</comment>
<dbReference type="InterPro" id="IPR055274">
    <property type="entry name" value="SWO1"/>
</dbReference>
<gene>
    <name evidence="3" type="ORF">RJ641_001040</name>
</gene>
<feature type="compositionally biased region" description="Basic and acidic residues" evidence="1">
    <location>
        <begin position="2048"/>
        <end position="2065"/>
    </location>
</feature>
<feature type="compositionally biased region" description="Basic and acidic residues" evidence="1">
    <location>
        <begin position="153"/>
        <end position="162"/>
    </location>
</feature>
<organism evidence="3 4">
    <name type="scientific">Dillenia turbinata</name>
    <dbReference type="NCBI Taxonomy" id="194707"/>
    <lineage>
        <taxon>Eukaryota</taxon>
        <taxon>Viridiplantae</taxon>
        <taxon>Streptophyta</taxon>
        <taxon>Embryophyta</taxon>
        <taxon>Tracheophyta</taxon>
        <taxon>Spermatophyta</taxon>
        <taxon>Magnoliopsida</taxon>
        <taxon>eudicotyledons</taxon>
        <taxon>Gunneridae</taxon>
        <taxon>Pentapetalae</taxon>
        <taxon>Dilleniales</taxon>
        <taxon>Dilleniaceae</taxon>
        <taxon>Dillenia</taxon>
    </lineage>
</organism>
<protein>
    <submittedName>
        <fullName evidence="3">Agenet-like domain</fullName>
    </submittedName>
</protein>
<feature type="compositionally biased region" description="Polar residues" evidence="1">
    <location>
        <begin position="891"/>
        <end position="912"/>
    </location>
</feature>
<feature type="compositionally biased region" description="Polar residues" evidence="1">
    <location>
        <begin position="1155"/>
        <end position="1169"/>
    </location>
</feature>
<feature type="region of interest" description="Disordered" evidence="1">
    <location>
        <begin position="2209"/>
        <end position="2234"/>
    </location>
</feature>
<evidence type="ECO:0000313" key="3">
    <source>
        <dbReference type="EMBL" id="KAK6947567.1"/>
    </source>
</evidence>
<feature type="domain" description="Agenet" evidence="2">
    <location>
        <begin position="1745"/>
        <end position="1810"/>
    </location>
</feature>
<feature type="region of interest" description="Disordered" evidence="1">
    <location>
        <begin position="776"/>
        <end position="813"/>
    </location>
</feature>
<feature type="compositionally biased region" description="Basic and acidic residues" evidence="1">
    <location>
        <begin position="1673"/>
        <end position="1684"/>
    </location>
</feature>
<proteinExistence type="predicted"/>
<feature type="compositionally biased region" description="Basic and acidic residues" evidence="1">
    <location>
        <begin position="2179"/>
        <end position="2192"/>
    </location>
</feature>
<dbReference type="InterPro" id="IPR014002">
    <property type="entry name" value="Agenet_dom_plant"/>
</dbReference>
<feature type="region of interest" description="Disordered" evidence="1">
    <location>
        <begin position="1123"/>
        <end position="1173"/>
    </location>
</feature>
<feature type="compositionally biased region" description="Basic and acidic residues" evidence="1">
    <location>
        <begin position="981"/>
        <end position="996"/>
    </location>
</feature>
<dbReference type="SMART" id="SM00743">
    <property type="entry name" value="Agenet"/>
    <property type="match status" value="2"/>
</dbReference>
<dbReference type="EMBL" id="JBAMMX010000001">
    <property type="protein sequence ID" value="KAK6947567.1"/>
    <property type="molecule type" value="Genomic_DNA"/>
</dbReference>
<sequence length="2234" mass="238244">MSVRLRIGDTPMDYDENDYQGQNLHLAGEGNSKFPPVLRSYDLPKFDFDDSLQSHLRFDSLVETEVFLGIESQADNQWIADFSRGSTVIEFSSGAAESCSISSRNNVWSEATSSESVEMLLKSVGQEDMIPQQTIIEESDACDELDNSRKQVETTMDRDEINPPKMGDASDIVPTVQPDKLLEGGSGSNENMTNFVAETVDDLPVYGNELPSDDVSQKCGLPVSEGDELNVMFQNEINSSVQQSISNSSQLDGSTSMTDIDNKDVSIENSSTNVKELNNHELLHASDNSVDENVNGLPECSASLGADQINDESTDTVKDGKLILENPRCLASEVGSAGGKVLECSANILEEPSSEPVSETLAKSCEGVCCTNSDQVSNFDGVALSTDIQKSNRVEGNLPEVSEGATTFERNILEMSHSTSELHAGEALKVNSVEEKEATLQVTNCEASLLLQDNNVLLNSQSSSGTIHDDNHELNLSKDTEKGDLSKVGLPEGISVPNTNTGFGFGLAQEQKKDFVAEVIHERKEDSLGCDCSPADNKLFTGSLEETNKSDVSEGAHVAVGDSAEDKIAMVHYFSEAVESSSDTATDEGKAKLPTDTDFQFVGPLCENEVAFSSAVEGTEDASVQGSEPLLDSNPADQPGTLPSGNNVAGYEVLDVKGDSVIPSHEADFAALEGVSKAENVAQHKISLSGCEPLAVDSIVQLPSAFKYNPDVTKCEPETAEVGSGPSQSAVPPVDVSKADIDKFTTGETLKSAESHHVEGKTIMQSGLLALEESFHNSSDKVQEDQSASHTAGDGKSGKVEVPGNEGLSSPVLYSGSIMKSQGVEDGSCNGADSDKPCLSSNTIISASVSQNQNEGEVKLFQNQNGIVSEGPNKDCSIIQPNCQEHRETDTSQTDRSSTAEPGSSANRSGTVSAKGRKPSTIGQSSKNPMKGSSKAGLSADDKKVQEISQGSPQVPEGQIVQGTPKVTSEHKARRPSSKASGRESGKKGSLVKERNSTGQSDKGATGNAALGTSLNFQLVQSEGMQPYRYMDRSNIKPSGVSMPSCNLPDLNSSAPASAVFQQPFTDLQQVQLRAQIFVYGSLIQGTPPEEACMVSAFGASDGGRRVWENAWRTSVERFYSQKSHSGVGDTPLQSHSGASVPDQLNKQEAAHNKVVSSSAGRTSSKNTHSPVMSPIIPISSPLWSISTPPGDGLQPRATLLDFHQSFSPLHPYQTPPLRNFGQTPAWVSQPSFAAQWTPAPQTSAVDAAVCVSTLPITETVHLTPVKDSTLPQSSAMKNVTASPFVNSGGSTSVRAGPLGPPVSDIKNAIVTPGIRTSDPKPRKRKKVTVSEDLGQVSVVGQPQSGLLPVQPVKEPVLSVGAASHPSSSVTIITSSSPISRPTSGKFSSVATTINSTQEQKSVNMDPKKREVLSEETYNKIKEAKLHAEDAASLAAAAIGHSEGVWNQLSTQRSSGLISDIEAKISSAAVAIAAAASVAKAAAAAAMIASNAALQAKLMAEEALASSEFCNSIHSIGTTVSYGAKILRNATPASILKGEDASNCSSSAIVAAREAARKRLEAASAAAKRAENLDAVVRAAELAAAAVSQAGRIVAMGDPLPLSELVETGPEGYWKVPQVSLELAVNSKKINSKESDMGNVEENPASSAKHPKEAPQNNEVLTSKFGKPPILTEKNKDTVKDHSNATDGIPGAATLGEKDLRVQKGRKASNLAKSPVVVPESDAGSQSTSLELQNTGGAVATWKEKSIEEGSLVEVFKDQDGSEMGWFLANVLSLKDGQAYVCYSELPSIEGGQLKEWVALYGQADQPPKIRFARPLTAMRTEGTRKRSRAAMGVYTWSVGDKVDAWIQDRWWEGIVTEKTKKDETTLTIHFPAHGETLPVKVWNLRPSLIWKNGEWMEWSSSRENSSYSHEGDTPREKRLKLGNTAEEAKEKDESSIIIEYVESGKPEEQRLLSLSENENVFNLGKSTRDEKKPNTLRDLKANLQRGGSGVIFGVPKPGKKRKFMEVSKHYVADKSTNTHEANDSSKFSKYVIPPGVGSRGWRNMPAEGKEKQAAEAKPKLELKPKVPRFRKPPSVSNRTLPQKNNLSTSVGSATQDVSVTDHLENPMESVSHEENASGKDVMEVGSITSSKGTMEGPIVFSSLPLPPKAPSSKKTLTSNAKYERTNKGKLALTAAKLAKPEEEKIDERKTNPELLEGLQSSLLISKIPSVSHDRTHKGQSRAAASKGLLGDDV</sequence>
<evidence type="ECO:0000256" key="1">
    <source>
        <dbReference type="SAM" id="MobiDB-lite"/>
    </source>
</evidence>
<keyword evidence="4" id="KW-1185">Reference proteome</keyword>
<feature type="compositionally biased region" description="Polar residues" evidence="1">
    <location>
        <begin position="2075"/>
        <end position="2095"/>
    </location>
</feature>
<name>A0AAN8ZS16_9MAGN</name>
<feature type="region of interest" description="Disordered" evidence="1">
    <location>
        <begin position="462"/>
        <end position="483"/>
    </location>
</feature>
<dbReference type="PANTHER" id="PTHR48429">
    <property type="entry name" value="AGENET DOMAIN-CONTAINING PROTEIN"/>
    <property type="match status" value="1"/>
</dbReference>